<evidence type="ECO:0000259" key="3">
    <source>
        <dbReference type="PROSITE" id="PS51747"/>
    </source>
</evidence>
<proteinExistence type="predicted"/>
<feature type="domain" description="CMP/dCMP-type deaminase" evidence="3">
    <location>
        <begin position="3"/>
        <end position="114"/>
    </location>
</feature>
<reference evidence="4" key="1">
    <citation type="journal article" date="2005" name="PLoS Biol.">
        <title>New insights into metabolic properties of marine bacteria encoding proteorhodopsins.</title>
        <authorList>
            <person name="Sabehi G."/>
            <person name="Loy A."/>
            <person name="Jung K.H."/>
            <person name="Partha R."/>
            <person name="Spudich J.L."/>
            <person name="Isaacson T."/>
            <person name="Hirschberg J."/>
            <person name="Wagner M."/>
            <person name="Beja O."/>
        </authorList>
    </citation>
    <scope>NUCLEOTIDE SEQUENCE</scope>
</reference>
<dbReference type="SUPFAM" id="SSF53927">
    <property type="entry name" value="Cytidine deaminase-like"/>
    <property type="match status" value="1"/>
</dbReference>
<dbReference type="AlphaFoldDB" id="Q4JN08"/>
<dbReference type="GO" id="GO:0052717">
    <property type="term" value="F:tRNA-specific adenosine-34 deaminase activity"/>
    <property type="evidence" value="ECO:0007669"/>
    <property type="project" value="TreeGrafter"/>
</dbReference>
<dbReference type="PANTHER" id="PTHR11079:SF202">
    <property type="entry name" value="TRNA-SPECIFIC ADENOSINE DEAMINASE"/>
    <property type="match status" value="1"/>
</dbReference>
<organism evidence="4">
    <name type="scientific">uncultured bacterium BAC13K9BAC</name>
    <dbReference type="NCBI Taxonomy" id="332979"/>
    <lineage>
        <taxon>Bacteria</taxon>
        <taxon>environmental samples</taxon>
    </lineage>
</organism>
<dbReference type="InterPro" id="IPR016192">
    <property type="entry name" value="APOBEC/CMP_deaminase_Zn-bd"/>
</dbReference>
<dbReference type="GO" id="GO:0008270">
    <property type="term" value="F:zinc ion binding"/>
    <property type="evidence" value="ECO:0007669"/>
    <property type="project" value="InterPro"/>
</dbReference>
<sequence>MDQQYHLFYELAYNLALVAYNQDEVPVGAVIIKDSTFEVISSGYNKMKQNRSSIDHAEMLALKTAMTRLNNERLKGCSMITTLEPCPMCAQAISFARLSSIIFSAEDKKSGGVINGPVIYNSSSCHHKPSIIRFNDNGRSTKLLKKFFQNKRKNKRN</sequence>
<dbReference type="InterPro" id="IPR016193">
    <property type="entry name" value="Cytidine_deaminase-like"/>
</dbReference>
<protein>
    <recommendedName>
        <fullName evidence="3">CMP/dCMP-type deaminase domain-containing protein</fullName>
    </recommendedName>
</protein>
<accession>Q4JN08</accession>
<dbReference type="PROSITE" id="PS51747">
    <property type="entry name" value="CYT_DCMP_DEAMINASES_2"/>
    <property type="match status" value="1"/>
</dbReference>
<keyword evidence="2" id="KW-0862">Zinc</keyword>
<dbReference type="InterPro" id="IPR002125">
    <property type="entry name" value="CMP_dCMP_dom"/>
</dbReference>
<evidence type="ECO:0000313" key="4">
    <source>
        <dbReference type="EMBL" id="AAY89989.1"/>
    </source>
</evidence>
<dbReference type="PROSITE" id="PS00903">
    <property type="entry name" value="CYT_DCMP_DEAMINASES_1"/>
    <property type="match status" value="1"/>
</dbReference>
<keyword evidence="1" id="KW-0479">Metal-binding</keyword>
<name>Q4JN08_9BACT</name>
<dbReference type="PANTHER" id="PTHR11079">
    <property type="entry name" value="CYTOSINE DEAMINASE FAMILY MEMBER"/>
    <property type="match status" value="1"/>
</dbReference>
<dbReference type="Gene3D" id="3.40.140.10">
    <property type="entry name" value="Cytidine Deaminase, domain 2"/>
    <property type="match status" value="1"/>
</dbReference>
<dbReference type="GO" id="GO:0002100">
    <property type="term" value="P:tRNA wobble adenosine to inosine editing"/>
    <property type="evidence" value="ECO:0007669"/>
    <property type="project" value="TreeGrafter"/>
</dbReference>
<dbReference type="EMBL" id="DQ068067">
    <property type="protein sequence ID" value="AAY89989.1"/>
    <property type="molecule type" value="Genomic_DNA"/>
</dbReference>
<evidence type="ECO:0000256" key="1">
    <source>
        <dbReference type="ARBA" id="ARBA00022723"/>
    </source>
</evidence>
<evidence type="ECO:0000256" key="2">
    <source>
        <dbReference type="ARBA" id="ARBA00022833"/>
    </source>
</evidence>
<dbReference type="Pfam" id="PF00383">
    <property type="entry name" value="dCMP_cyt_deam_1"/>
    <property type="match status" value="1"/>
</dbReference>
<dbReference type="CDD" id="cd01285">
    <property type="entry name" value="nucleoside_deaminase"/>
    <property type="match status" value="1"/>
</dbReference>